<evidence type="ECO:0000313" key="3">
    <source>
        <dbReference type="EMBL" id="GAA2568140.1"/>
    </source>
</evidence>
<dbReference type="EMBL" id="BAAARI010000002">
    <property type="protein sequence ID" value="GAA2568140.1"/>
    <property type="molecule type" value="Genomic_DNA"/>
</dbReference>
<sequence>MSTASVAAGVRTHIDDQLWARLPADIETRFRPIVDAVAEGAGGRDLARELPRDAVASLCEAGLGSARLPLADGGLGLDWPAFTRLLVAIAAADANIPQILRGHIALVEQTLTTTDAGFARRWRDRIAGGEISGNSWSEAAGSTTSRAGAELSTDADGVLRLNGRKFYTTGSIFAEWTDTVAHRLSDGVDVAALVRLDQPGVTVVDDWDGFGQRLTGTGTIVFENAVVEPVDVLPVAERFAYQTGLYQLVLLAVLAGIAHAAVADAAAAVRARSRVYSHGTASRVQDDAQIQALLGELAASAFAVDASVAAVAEAIEDAYGAALEARDRPDDQVAVDRARRLAGLAEIRAAQAQSFATGAVQQLTSRLFDALGASATARGAHLDRHWRNARTVSSHNPVLYKNRWVGQWVLHDRLPQALWAVGTPSPAE</sequence>
<dbReference type="PANTHER" id="PTHR43884:SF12">
    <property type="entry name" value="ISOVALERYL-COA DEHYDROGENASE, MITOCHONDRIAL-RELATED"/>
    <property type="match status" value="1"/>
</dbReference>
<reference evidence="3 4" key="1">
    <citation type="journal article" date="2019" name="Int. J. Syst. Evol. Microbiol.">
        <title>The Global Catalogue of Microorganisms (GCM) 10K type strain sequencing project: providing services to taxonomists for standard genome sequencing and annotation.</title>
        <authorList>
            <consortium name="The Broad Institute Genomics Platform"/>
            <consortium name="The Broad Institute Genome Sequencing Center for Infectious Disease"/>
            <person name="Wu L."/>
            <person name="Ma J."/>
        </authorList>
    </citation>
    <scope>NUCLEOTIDE SEQUENCE [LARGE SCALE GENOMIC DNA]</scope>
    <source>
        <strain evidence="3 4">JCM 16365</strain>
    </source>
</reference>
<dbReference type="Gene3D" id="2.40.110.10">
    <property type="entry name" value="Butyryl-CoA Dehydrogenase, subunit A, domain 2"/>
    <property type="match status" value="1"/>
</dbReference>
<feature type="domain" description="Acyl-CoA dehydrogenase C-terminal" evidence="2">
    <location>
        <begin position="250"/>
        <end position="396"/>
    </location>
</feature>
<dbReference type="PANTHER" id="PTHR43884">
    <property type="entry name" value="ACYL-COA DEHYDROGENASE"/>
    <property type="match status" value="1"/>
</dbReference>
<dbReference type="InterPro" id="IPR036250">
    <property type="entry name" value="AcylCo_DH-like_C"/>
</dbReference>
<name>A0ABN3P5Q6_9MICO</name>
<dbReference type="Pfam" id="PF08028">
    <property type="entry name" value="Acyl-CoA_dh_2"/>
    <property type="match status" value="1"/>
</dbReference>
<dbReference type="InterPro" id="IPR013107">
    <property type="entry name" value="Acyl-CoA_DH_C"/>
</dbReference>
<dbReference type="Gene3D" id="1.20.140.10">
    <property type="entry name" value="Butyryl-CoA Dehydrogenase, subunit A, domain 3"/>
    <property type="match status" value="1"/>
</dbReference>
<dbReference type="RefSeq" id="WP_344226317.1">
    <property type="nucleotide sequence ID" value="NZ_BAAARI010000002.1"/>
</dbReference>
<keyword evidence="1" id="KW-0560">Oxidoreductase</keyword>
<dbReference type="SUPFAM" id="SSF56645">
    <property type="entry name" value="Acyl-CoA dehydrogenase NM domain-like"/>
    <property type="match status" value="1"/>
</dbReference>
<dbReference type="InterPro" id="IPR037069">
    <property type="entry name" value="AcylCoA_DH/ox_N_sf"/>
</dbReference>
<accession>A0ABN3P5Q6</accession>
<evidence type="ECO:0000259" key="2">
    <source>
        <dbReference type="Pfam" id="PF08028"/>
    </source>
</evidence>
<protein>
    <submittedName>
        <fullName evidence="3">Acyl-CoA dehydrogenase family protein</fullName>
    </submittedName>
</protein>
<comment type="caution">
    <text evidence="3">The sequence shown here is derived from an EMBL/GenBank/DDBJ whole genome shotgun (WGS) entry which is preliminary data.</text>
</comment>
<evidence type="ECO:0000256" key="1">
    <source>
        <dbReference type="ARBA" id="ARBA00023002"/>
    </source>
</evidence>
<organism evidence="3 4">
    <name type="scientific">Microbacterium binotii</name>
    <dbReference type="NCBI Taxonomy" id="462710"/>
    <lineage>
        <taxon>Bacteria</taxon>
        <taxon>Bacillati</taxon>
        <taxon>Actinomycetota</taxon>
        <taxon>Actinomycetes</taxon>
        <taxon>Micrococcales</taxon>
        <taxon>Microbacteriaceae</taxon>
        <taxon>Microbacterium</taxon>
    </lineage>
</organism>
<dbReference type="SUPFAM" id="SSF47203">
    <property type="entry name" value="Acyl-CoA dehydrogenase C-terminal domain-like"/>
    <property type="match status" value="1"/>
</dbReference>
<dbReference type="InterPro" id="IPR046373">
    <property type="entry name" value="Acyl-CoA_Oxase/DH_mid-dom_sf"/>
</dbReference>
<dbReference type="PIRSF" id="PIRSF016578">
    <property type="entry name" value="HsaA"/>
    <property type="match status" value="1"/>
</dbReference>
<gene>
    <name evidence="3" type="ORF">GCM10009862_03640</name>
</gene>
<dbReference type="Proteomes" id="UP001500274">
    <property type="component" value="Unassembled WGS sequence"/>
</dbReference>
<dbReference type="Gene3D" id="1.10.540.10">
    <property type="entry name" value="Acyl-CoA dehydrogenase/oxidase, N-terminal domain"/>
    <property type="match status" value="1"/>
</dbReference>
<proteinExistence type="predicted"/>
<evidence type="ECO:0000313" key="4">
    <source>
        <dbReference type="Proteomes" id="UP001500274"/>
    </source>
</evidence>
<dbReference type="InterPro" id="IPR009100">
    <property type="entry name" value="AcylCoA_DH/oxidase_NM_dom_sf"/>
</dbReference>
<keyword evidence="4" id="KW-1185">Reference proteome</keyword>